<reference evidence="8" key="1">
    <citation type="submission" date="2021-01" db="EMBL/GenBank/DDBJ databases">
        <title>Adiantum capillus-veneris genome.</title>
        <authorList>
            <person name="Fang Y."/>
            <person name="Liao Q."/>
        </authorList>
    </citation>
    <scope>NUCLEOTIDE SEQUENCE</scope>
    <source>
        <strain evidence="8">H3</strain>
        <tissue evidence="8">Leaf</tissue>
    </source>
</reference>
<evidence type="ECO:0000256" key="6">
    <source>
        <dbReference type="ARBA" id="ARBA00023136"/>
    </source>
</evidence>
<dbReference type="OrthoDB" id="2161449at2759"/>
<dbReference type="PANTHER" id="PTHR34549:SF2">
    <property type="entry name" value="PHOTOSYSTEM I SUBUNIT IV"/>
    <property type="match status" value="1"/>
</dbReference>
<protein>
    <submittedName>
        <fullName evidence="8">Uncharacterized protein</fullName>
    </submittedName>
</protein>
<dbReference type="AlphaFoldDB" id="A0A9D4UUM0"/>
<evidence type="ECO:0000256" key="3">
    <source>
        <dbReference type="ARBA" id="ARBA00007501"/>
    </source>
</evidence>
<comment type="subcellular location">
    <subcellularLocation>
        <location evidence="2">Membrane</location>
        <topology evidence="2">Peripheral membrane protein</topology>
    </subcellularLocation>
</comment>
<dbReference type="InterPro" id="IPR003375">
    <property type="entry name" value="PSI_PsaE"/>
</dbReference>
<evidence type="ECO:0000256" key="4">
    <source>
        <dbReference type="ARBA" id="ARBA00022531"/>
    </source>
</evidence>
<evidence type="ECO:0000256" key="5">
    <source>
        <dbReference type="ARBA" id="ARBA00022836"/>
    </source>
</evidence>
<comment type="function">
    <text evidence="1">Stabilizes the interaction between PsaC and the PSI core, assists the docking of the ferredoxin to PSI and interacts with ferredoxin-NADP oxidoreductase.</text>
</comment>
<keyword evidence="5" id="KW-0603">Photosystem I</keyword>
<evidence type="ECO:0000313" key="9">
    <source>
        <dbReference type="Proteomes" id="UP000886520"/>
    </source>
</evidence>
<sequence length="96" mass="10618">MQLHPISFPLRLCVLAAEVEAAAAPLAENPIENPRRPRGSKVNILRPESYWFNGVGTVVVVDHAPGARYPVVERFEKVNYVGVSTNNYALDEICDV</sequence>
<evidence type="ECO:0000256" key="1">
    <source>
        <dbReference type="ARBA" id="ARBA00001993"/>
    </source>
</evidence>
<dbReference type="GO" id="GO:0015979">
    <property type="term" value="P:photosynthesis"/>
    <property type="evidence" value="ECO:0007669"/>
    <property type="project" value="UniProtKB-KW"/>
</dbReference>
<dbReference type="InterPro" id="IPR008990">
    <property type="entry name" value="Elect_transpt_acc-like_dom_sf"/>
</dbReference>
<dbReference type="Gene3D" id="2.30.30.50">
    <property type="match status" value="1"/>
</dbReference>
<evidence type="ECO:0000313" key="8">
    <source>
        <dbReference type="EMBL" id="KAI5074430.1"/>
    </source>
</evidence>
<name>A0A9D4UUM0_ADICA</name>
<comment type="caution">
    <text evidence="8">The sequence shown here is derived from an EMBL/GenBank/DDBJ whole genome shotgun (WGS) entry which is preliminary data.</text>
</comment>
<dbReference type="EMBL" id="JABFUD020000010">
    <property type="protein sequence ID" value="KAI5074430.1"/>
    <property type="molecule type" value="Genomic_DNA"/>
</dbReference>
<dbReference type="Pfam" id="PF02427">
    <property type="entry name" value="PSI_PsaE"/>
    <property type="match status" value="1"/>
</dbReference>
<accession>A0A9D4UUM0</accession>
<feature type="chain" id="PRO_5038658404" evidence="7">
    <location>
        <begin position="22"/>
        <end position="96"/>
    </location>
</feature>
<feature type="signal peptide" evidence="7">
    <location>
        <begin position="1"/>
        <end position="21"/>
    </location>
</feature>
<dbReference type="Proteomes" id="UP000886520">
    <property type="component" value="Chromosome 10"/>
</dbReference>
<proteinExistence type="inferred from homology"/>
<evidence type="ECO:0000256" key="7">
    <source>
        <dbReference type="SAM" id="SignalP"/>
    </source>
</evidence>
<keyword evidence="7" id="KW-0732">Signal</keyword>
<organism evidence="8 9">
    <name type="scientific">Adiantum capillus-veneris</name>
    <name type="common">Maidenhair fern</name>
    <dbReference type="NCBI Taxonomy" id="13818"/>
    <lineage>
        <taxon>Eukaryota</taxon>
        <taxon>Viridiplantae</taxon>
        <taxon>Streptophyta</taxon>
        <taxon>Embryophyta</taxon>
        <taxon>Tracheophyta</taxon>
        <taxon>Polypodiopsida</taxon>
        <taxon>Polypodiidae</taxon>
        <taxon>Polypodiales</taxon>
        <taxon>Pteridineae</taxon>
        <taxon>Pteridaceae</taxon>
        <taxon>Vittarioideae</taxon>
        <taxon>Adiantum</taxon>
    </lineage>
</organism>
<dbReference type="PANTHER" id="PTHR34549">
    <property type="entry name" value="PHOTOSYSTEM I REACTION CENTER SUBUNIT IV A, CHLOROPLASTIC-RELATED"/>
    <property type="match status" value="1"/>
</dbReference>
<keyword evidence="6" id="KW-0472">Membrane</keyword>
<keyword evidence="4" id="KW-0602">Photosynthesis</keyword>
<evidence type="ECO:0000256" key="2">
    <source>
        <dbReference type="ARBA" id="ARBA00004170"/>
    </source>
</evidence>
<keyword evidence="9" id="KW-1185">Reference proteome</keyword>
<comment type="similarity">
    <text evidence="3">Belongs to the PsaE family.</text>
</comment>
<dbReference type="SUPFAM" id="SSF50090">
    <property type="entry name" value="Electron transport accessory proteins"/>
    <property type="match status" value="1"/>
</dbReference>
<dbReference type="GO" id="GO:0009538">
    <property type="term" value="C:photosystem I reaction center"/>
    <property type="evidence" value="ECO:0007669"/>
    <property type="project" value="InterPro"/>
</dbReference>
<gene>
    <name evidence="8" type="ORF">GOP47_0010391</name>
</gene>